<name>A0A937A252_9FLAO</name>
<dbReference type="Proteomes" id="UP000651057">
    <property type="component" value="Unassembled WGS sequence"/>
</dbReference>
<dbReference type="EMBL" id="JAERQJ010000003">
    <property type="protein sequence ID" value="MBL0683615.1"/>
    <property type="molecule type" value="Genomic_DNA"/>
</dbReference>
<protein>
    <submittedName>
        <fullName evidence="1">Uncharacterized protein</fullName>
    </submittedName>
</protein>
<comment type="caution">
    <text evidence="1">The sequence shown here is derived from an EMBL/GenBank/DDBJ whole genome shotgun (WGS) entry which is preliminary data.</text>
</comment>
<sequence length="51" mass="6028">MNNIQMNEAESRHKKFLESEEDCDHQYGKLKEYYLGTATGDYRCSNCYAEL</sequence>
<keyword evidence="2" id="KW-1185">Reference proteome</keyword>
<reference evidence="1" key="1">
    <citation type="submission" date="2021-01" db="EMBL/GenBank/DDBJ databases">
        <authorList>
            <person name="Zhong Y.L."/>
        </authorList>
    </citation>
    <scope>NUCLEOTIDE SEQUENCE</scope>
    <source>
        <strain evidence="1">KCTC 23302</strain>
    </source>
</reference>
<organism evidence="1 2">
    <name type="scientific">Aquimarina mytili</name>
    <dbReference type="NCBI Taxonomy" id="874423"/>
    <lineage>
        <taxon>Bacteria</taxon>
        <taxon>Pseudomonadati</taxon>
        <taxon>Bacteroidota</taxon>
        <taxon>Flavobacteriia</taxon>
        <taxon>Flavobacteriales</taxon>
        <taxon>Flavobacteriaceae</taxon>
        <taxon>Aquimarina</taxon>
    </lineage>
</organism>
<proteinExistence type="predicted"/>
<gene>
    <name evidence="1" type="ORF">JJQ60_08810</name>
</gene>
<evidence type="ECO:0000313" key="2">
    <source>
        <dbReference type="Proteomes" id="UP000651057"/>
    </source>
</evidence>
<accession>A0A937A252</accession>
<dbReference type="AlphaFoldDB" id="A0A937A252"/>
<dbReference type="RefSeq" id="WP_201918772.1">
    <property type="nucleotide sequence ID" value="NZ_BAABAX010000005.1"/>
</dbReference>
<evidence type="ECO:0000313" key="1">
    <source>
        <dbReference type="EMBL" id="MBL0683615.1"/>
    </source>
</evidence>